<dbReference type="InterPro" id="IPR030802">
    <property type="entry name" value="Permease_MalE"/>
</dbReference>
<feature type="transmembrane region" description="Helical" evidence="2">
    <location>
        <begin position="218"/>
        <end position="239"/>
    </location>
</feature>
<reference evidence="3 4" key="1">
    <citation type="submission" date="2014-07" db="EMBL/GenBank/DDBJ databases">
        <title>Whole Genome Sequence of the Amycolatopsis methanolica 239.</title>
        <authorList>
            <person name="Tang B."/>
        </authorList>
    </citation>
    <scope>NUCLEOTIDE SEQUENCE [LARGE SCALE GENOMIC DNA]</scope>
    <source>
        <strain evidence="3 4">239</strain>
    </source>
</reference>
<evidence type="ECO:0000313" key="4">
    <source>
        <dbReference type="Proteomes" id="UP000062973"/>
    </source>
</evidence>
<dbReference type="HOGENOM" id="CLU_045686_2_1_11"/>
<dbReference type="EMBL" id="CP009110">
    <property type="protein sequence ID" value="AIJ21300.1"/>
    <property type="molecule type" value="Genomic_DNA"/>
</dbReference>
<feature type="transmembrane region" description="Helical" evidence="2">
    <location>
        <begin position="190"/>
        <end position="211"/>
    </location>
</feature>
<feature type="transmembrane region" description="Helical" evidence="2">
    <location>
        <begin position="75"/>
        <end position="102"/>
    </location>
</feature>
<dbReference type="STRING" id="1068978.AMETH_1208"/>
<name>A0A076MR06_AMYME</name>
<keyword evidence="2" id="KW-0472">Membrane</keyword>
<evidence type="ECO:0000256" key="2">
    <source>
        <dbReference type="SAM" id="Phobius"/>
    </source>
</evidence>
<dbReference type="eggNOG" id="COG0767">
    <property type="taxonomic scope" value="Bacteria"/>
</dbReference>
<dbReference type="PATRIC" id="fig|1068978.7.peg.1273"/>
<dbReference type="Proteomes" id="UP000062973">
    <property type="component" value="Chromosome"/>
</dbReference>
<dbReference type="AlphaFoldDB" id="A0A076MR06"/>
<evidence type="ECO:0008006" key="5">
    <source>
        <dbReference type="Google" id="ProtNLM"/>
    </source>
</evidence>
<keyword evidence="2" id="KW-0812">Transmembrane</keyword>
<dbReference type="PANTHER" id="PTHR30188">
    <property type="entry name" value="ABC TRANSPORTER PERMEASE PROTEIN-RELATED"/>
    <property type="match status" value="1"/>
</dbReference>
<accession>A0A076MR06</accession>
<dbReference type="Pfam" id="PF02405">
    <property type="entry name" value="MlaE"/>
    <property type="match status" value="1"/>
</dbReference>
<feature type="region of interest" description="Disordered" evidence="1">
    <location>
        <begin position="1"/>
        <end position="24"/>
    </location>
</feature>
<keyword evidence="2" id="KW-1133">Transmembrane helix</keyword>
<dbReference type="GO" id="GO:0043190">
    <property type="term" value="C:ATP-binding cassette (ABC) transporter complex"/>
    <property type="evidence" value="ECO:0007669"/>
    <property type="project" value="InterPro"/>
</dbReference>
<dbReference type="OrthoDB" id="3745645at2"/>
<sequence length="287" mass="30341">MSGADSATTEVLPPATPVTRPKTAAAENGSVRRSLAGAGEIVVFCGQVIRSVPAAVRLYPSEIIRIAGMYVRSNLLVVLSMTLMIGALIGLTLHFLFGNIGIESYVGGAHAIGGMRGATETAFGWMFAAKLGCGIVAELGSMRISEEVDALEVMGIRPIPYLAGTRFVAALLVVPLLWISALFFEFIGGYLLNVLVLGTTSPGAYIYFLFLFQNGYDFTVTLIWGTLIGLLIVLVSSYYGLTAKGGPVGVGDNTARSMMVSIVIISITAMMLEQLFWGSTPNSPIGN</sequence>
<keyword evidence="4" id="KW-1185">Reference proteome</keyword>
<dbReference type="GO" id="GO:0005548">
    <property type="term" value="F:phospholipid transporter activity"/>
    <property type="evidence" value="ECO:0007669"/>
    <property type="project" value="TreeGrafter"/>
</dbReference>
<evidence type="ECO:0000256" key="1">
    <source>
        <dbReference type="SAM" id="MobiDB-lite"/>
    </source>
</evidence>
<gene>
    <name evidence="3" type="ORF">AMETH_1208</name>
</gene>
<proteinExistence type="predicted"/>
<protein>
    <recommendedName>
        <fullName evidence="5">ABC transporter permease</fullName>
    </recommendedName>
</protein>
<evidence type="ECO:0000313" key="3">
    <source>
        <dbReference type="EMBL" id="AIJ21300.1"/>
    </source>
</evidence>
<dbReference type="PANTHER" id="PTHR30188:SF13">
    <property type="entry name" value="CONSERVED HYPOTHETICAL INTEGRAL MEMBRANE PROTEIN YRBE3B"/>
    <property type="match status" value="1"/>
</dbReference>
<dbReference type="KEGG" id="amq:AMETH_1208"/>
<feature type="transmembrane region" description="Helical" evidence="2">
    <location>
        <begin position="161"/>
        <end position="184"/>
    </location>
</feature>
<feature type="transmembrane region" description="Helical" evidence="2">
    <location>
        <begin position="259"/>
        <end position="277"/>
    </location>
</feature>
<organism evidence="3 4">
    <name type="scientific">Amycolatopsis methanolica 239</name>
    <dbReference type="NCBI Taxonomy" id="1068978"/>
    <lineage>
        <taxon>Bacteria</taxon>
        <taxon>Bacillati</taxon>
        <taxon>Actinomycetota</taxon>
        <taxon>Actinomycetes</taxon>
        <taxon>Pseudonocardiales</taxon>
        <taxon>Pseudonocardiaceae</taxon>
        <taxon>Amycolatopsis</taxon>
        <taxon>Amycolatopsis methanolica group</taxon>
    </lineage>
</organism>
<dbReference type="RefSeq" id="WP_081617671.1">
    <property type="nucleotide sequence ID" value="NZ_AQUL01000001.1"/>
</dbReference>